<dbReference type="EMBL" id="BARV01036584">
    <property type="protein sequence ID" value="GAI55418.1"/>
    <property type="molecule type" value="Genomic_DNA"/>
</dbReference>
<proteinExistence type="predicted"/>
<gene>
    <name evidence="2" type="ORF">S06H3_56810</name>
</gene>
<keyword evidence="1" id="KW-0812">Transmembrane</keyword>
<reference evidence="2" key="1">
    <citation type="journal article" date="2014" name="Front. Microbiol.">
        <title>High frequency of phylogenetically diverse reductive dehalogenase-homologous genes in deep subseafloor sedimentary metagenomes.</title>
        <authorList>
            <person name="Kawai M."/>
            <person name="Futagami T."/>
            <person name="Toyoda A."/>
            <person name="Takaki Y."/>
            <person name="Nishi S."/>
            <person name="Hori S."/>
            <person name="Arai W."/>
            <person name="Tsubouchi T."/>
            <person name="Morono Y."/>
            <person name="Uchiyama I."/>
            <person name="Ito T."/>
            <person name="Fujiyama A."/>
            <person name="Inagaki F."/>
            <person name="Takami H."/>
        </authorList>
    </citation>
    <scope>NUCLEOTIDE SEQUENCE</scope>
    <source>
        <strain evidence="2">Expedition CK06-06</strain>
    </source>
</reference>
<dbReference type="AlphaFoldDB" id="X1PHU4"/>
<comment type="caution">
    <text evidence="2">The sequence shown here is derived from an EMBL/GenBank/DDBJ whole genome shotgun (WGS) entry which is preliminary data.</text>
</comment>
<evidence type="ECO:0000256" key="1">
    <source>
        <dbReference type="SAM" id="Phobius"/>
    </source>
</evidence>
<name>X1PHU4_9ZZZZ</name>
<evidence type="ECO:0000313" key="2">
    <source>
        <dbReference type="EMBL" id="GAI55418.1"/>
    </source>
</evidence>
<protein>
    <submittedName>
        <fullName evidence="2">Uncharacterized protein</fullName>
    </submittedName>
</protein>
<feature type="transmembrane region" description="Helical" evidence="1">
    <location>
        <begin position="12"/>
        <end position="32"/>
    </location>
</feature>
<sequence length="48" mass="5706">MAYRVYLPLSDFIIIILLSFILRVPLTLFTAATRKLRRISKKLKEVRK</sequence>
<keyword evidence="1" id="KW-0472">Membrane</keyword>
<accession>X1PHU4</accession>
<organism evidence="2">
    <name type="scientific">marine sediment metagenome</name>
    <dbReference type="NCBI Taxonomy" id="412755"/>
    <lineage>
        <taxon>unclassified sequences</taxon>
        <taxon>metagenomes</taxon>
        <taxon>ecological metagenomes</taxon>
    </lineage>
</organism>
<keyword evidence="1" id="KW-1133">Transmembrane helix</keyword>